<keyword evidence="9" id="KW-1185">Reference proteome</keyword>
<accession>A0ABR9AJT8</accession>
<dbReference type="InterPro" id="IPR005467">
    <property type="entry name" value="His_kinase_dom"/>
</dbReference>
<feature type="domain" description="Histidine kinase" evidence="7">
    <location>
        <begin position="71"/>
        <end position="255"/>
    </location>
</feature>
<dbReference type="PANTHER" id="PTHR24421:SF10">
    <property type="entry name" value="NITRATE_NITRITE SENSOR PROTEIN NARQ"/>
    <property type="match status" value="1"/>
</dbReference>
<dbReference type="EMBL" id="JACYTQ010000003">
    <property type="protein sequence ID" value="MBD8489087.1"/>
    <property type="molecule type" value="Genomic_DNA"/>
</dbReference>
<dbReference type="Proteomes" id="UP000647133">
    <property type="component" value="Unassembled WGS sequence"/>
</dbReference>
<dbReference type="RefSeq" id="WP_192009977.1">
    <property type="nucleotide sequence ID" value="NZ_JACYTQ010000003.1"/>
</dbReference>
<proteinExistence type="predicted"/>
<dbReference type="Gene3D" id="3.30.565.10">
    <property type="entry name" value="Histidine kinase-like ATPase, C-terminal domain"/>
    <property type="match status" value="1"/>
</dbReference>
<evidence type="ECO:0000256" key="3">
    <source>
        <dbReference type="ARBA" id="ARBA00022679"/>
    </source>
</evidence>
<dbReference type="CDD" id="cd16917">
    <property type="entry name" value="HATPase_UhpB-NarQ-NarX-like"/>
    <property type="match status" value="1"/>
</dbReference>
<comment type="catalytic activity">
    <reaction evidence="1">
        <text>ATP + protein L-histidine = ADP + protein N-phospho-L-histidine.</text>
        <dbReference type="EC" id="2.7.13.3"/>
    </reaction>
</comment>
<dbReference type="PANTHER" id="PTHR24421">
    <property type="entry name" value="NITRATE/NITRITE SENSOR PROTEIN NARX-RELATED"/>
    <property type="match status" value="1"/>
</dbReference>
<organism evidence="8 9">
    <name type="scientific">Echinicola arenosa</name>
    <dbReference type="NCBI Taxonomy" id="2774144"/>
    <lineage>
        <taxon>Bacteria</taxon>
        <taxon>Pseudomonadati</taxon>
        <taxon>Bacteroidota</taxon>
        <taxon>Cytophagia</taxon>
        <taxon>Cytophagales</taxon>
        <taxon>Cyclobacteriaceae</taxon>
        <taxon>Echinicola</taxon>
    </lineage>
</organism>
<evidence type="ECO:0000259" key="7">
    <source>
        <dbReference type="PROSITE" id="PS50109"/>
    </source>
</evidence>
<keyword evidence="4" id="KW-0418">Kinase</keyword>
<keyword evidence="5" id="KW-0902">Two-component regulatory system</keyword>
<evidence type="ECO:0000313" key="9">
    <source>
        <dbReference type="Proteomes" id="UP000647133"/>
    </source>
</evidence>
<keyword evidence="6" id="KW-0812">Transmembrane</keyword>
<evidence type="ECO:0000313" key="8">
    <source>
        <dbReference type="EMBL" id="MBD8489087.1"/>
    </source>
</evidence>
<dbReference type="Pfam" id="PF02518">
    <property type="entry name" value="HATPase_c"/>
    <property type="match status" value="1"/>
</dbReference>
<gene>
    <name evidence="8" type="ORF">IFO69_10045</name>
</gene>
<evidence type="ECO:0000256" key="6">
    <source>
        <dbReference type="SAM" id="Phobius"/>
    </source>
</evidence>
<dbReference type="PROSITE" id="PS50109">
    <property type="entry name" value="HIS_KIN"/>
    <property type="match status" value="1"/>
</dbReference>
<dbReference type="InterPro" id="IPR050482">
    <property type="entry name" value="Sensor_HK_TwoCompSys"/>
</dbReference>
<sequence>MESQKFVNYILLAISLVLVLAVIIIVAVELMRRKVIKEQMLNAELKLKHQTDLLHTVIRSQEEERRRVSDILHDDIGSKLTTIKLSLYQLSGNDNLELLNGLKELSEKVVSRTRELSHAYSPLIVEKFGLEAGIHELLDEVQTGSRIGTRFKVDIEENLLDQETRLIIYRISQELINNTVKHADAQEIKINIRVNDDGLFYLYEDNGKGFDVKKSSDGLGMLNLQNRVDMMKGSLETWSEQGKGMKVTIKKSFDGS</sequence>
<evidence type="ECO:0000256" key="5">
    <source>
        <dbReference type="ARBA" id="ARBA00023012"/>
    </source>
</evidence>
<feature type="transmembrane region" description="Helical" evidence="6">
    <location>
        <begin position="6"/>
        <end position="30"/>
    </location>
</feature>
<comment type="caution">
    <text evidence="8">The sequence shown here is derived from an EMBL/GenBank/DDBJ whole genome shotgun (WGS) entry which is preliminary data.</text>
</comment>
<evidence type="ECO:0000256" key="4">
    <source>
        <dbReference type="ARBA" id="ARBA00022777"/>
    </source>
</evidence>
<dbReference type="InterPro" id="IPR003594">
    <property type="entry name" value="HATPase_dom"/>
</dbReference>
<keyword evidence="6" id="KW-1133">Transmembrane helix</keyword>
<dbReference type="InterPro" id="IPR036890">
    <property type="entry name" value="HATPase_C_sf"/>
</dbReference>
<keyword evidence="3" id="KW-0808">Transferase</keyword>
<keyword evidence="6" id="KW-0472">Membrane</keyword>
<reference evidence="8 9" key="1">
    <citation type="submission" date="2020-09" db="EMBL/GenBank/DDBJ databases">
        <title>Echinicola sp. CAU 1574 isolated from sand of Sido Beach.</title>
        <authorList>
            <person name="Kim W."/>
        </authorList>
    </citation>
    <scope>NUCLEOTIDE SEQUENCE [LARGE SCALE GENOMIC DNA]</scope>
    <source>
        <strain evidence="8 9">CAU 1574</strain>
    </source>
</reference>
<evidence type="ECO:0000256" key="1">
    <source>
        <dbReference type="ARBA" id="ARBA00000085"/>
    </source>
</evidence>
<dbReference type="EC" id="2.7.13.3" evidence="2"/>
<evidence type="ECO:0000256" key="2">
    <source>
        <dbReference type="ARBA" id="ARBA00012438"/>
    </source>
</evidence>
<protein>
    <recommendedName>
        <fullName evidence="2">histidine kinase</fullName>
        <ecNumber evidence="2">2.7.13.3</ecNumber>
    </recommendedName>
</protein>
<dbReference type="SUPFAM" id="SSF55874">
    <property type="entry name" value="ATPase domain of HSP90 chaperone/DNA topoisomerase II/histidine kinase"/>
    <property type="match status" value="1"/>
</dbReference>
<name>A0ABR9AJT8_9BACT</name>